<sequence length="134" mass="15020">MDSKEALKHLYQGRQTAAKYASTFKQHASRTGHSDADLRDRFYEHLADCVKDGLVNSANDTDTLQDLIEEAIRIDNRQVTRAVEKGRHIVDSPFSGSINPTPFMASARDPNAMDVDATTTTRRSSNDFNQMMRG</sequence>
<gene>
    <name evidence="2" type="ORF">BT96DRAFT_950189</name>
</gene>
<dbReference type="Proteomes" id="UP000799118">
    <property type="component" value="Unassembled WGS sequence"/>
</dbReference>
<dbReference type="OrthoDB" id="3051317at2759"/>
<organism evidence="2 3">
    <name type="scientific">Gymnopus androsaceus JB14</name>
    <dbReference type="NCBI Taxonomy" id="1447944"/>
    <lineage>
        <taxon>Eukaryota</taxon>
        <taxon>Fungi</taxon>
        <taxon>Dikarya</taxon>
        <taxon>Basidiomycota</taxon>
        <taxon>Agaricomycotina</taxon>
        <taxon>Agaricomycetes</taxon>
        <taxon>Agaricomycetidae</taxon>
        <taxon>Agaricales</taxon>
        <taxon>Marasmiineae</taxon>
        <taxon>Omphalotaceae</taxon>
        <taxon>Gymnopus</taxon>
    </lineage>
</organism>
<proteinExistence type="predicted"/>
<name>A0A6A4GHY4_9AGAR</name>
<dbReference type="EMBL" id="ML770051">
    <property type="protein sequence ID" value="KAE9384964.1"/>
    <property type="molecule type" value="Genomic_DNA"/>
</dbReference>
<protein>
    <recommendedName>
        <fullName evidence="4">Retrotransposon gag domain-containing protein</fullName>
    </recommendedName>
</protein>
<keyword evidence="3" id="KW-1185">Reference proteome</keyword>
<evidence type="ECO:0000256" key="1">
    <source>
        <dbReference type="SAM" id="MobiDB-lite"/>
    </source>
</evidence>
<evidence type="ECO:0008006" key="4">
    <source>
        <dbReference type="Google" id="ProtNLM"/>
    </source>
</evidence>
<evidence type="ECO:0000313" key="2">
    <source>
        <dbReference type="EMBL" id="KAE9384964.1"/>
    </source>
</evidence>
<evidence type="ECO:0000313" key="3">
    <source>
        <dbReference type="Proteomes" id="UP000799118"/>
    </source>
</evidence>
<feature type="region of interest" description="Disordered" evidence="1">
    <location>
        <begin position="90"/>
        <end position="109"/>
    </location>
</feature>
<accession>A0A6A4GHY4</accession>
<dbReference type="AlphaFoldDB" id="A0A6A4GHY4"/>
<reference evidence="2" key="1">
    <citation type="journal article" date="2019" name="Environ. Microbiol.">
        <title>Fungal ecological strategies reflected in gene transcription - a case study of two litter decomposers.</title>
        <authorList>
            <person name="Barbi F."/>
            <person name="Kohler A."/>
            <person name="Barry K."/>
            <person name="Baskaran P."/>
            <person name="Daum C."/>
            <person name="Fauchery L."/>
            <person name="Ihrmark K."/>
            <person name="Kuo A."/>
            <person name="LaButti K."/>
            <person name="Lipzen A."/>
            <person name="Morin E."/>
            <person name="Grigoriev I.V."/>
            <person name="Henrissat B."/>
            <person name="Lindahl B."/>
            <person name="Martin F."/>
        </authorList>
    </citation>
    <scope>NUCLEOTIDE SEQUENCE</scope>
    <source>
        <strain evidence="2">JB14</strain>
    </source>
</reference>